<reference evidence="1 2" key="1">
    <citation type="journal article" date="2021" name="bioRxiv">
        <title>The Gossypium anomalum genome as a resource for cotton improvement and evolutionary analysis of hybrid incompatibility.</title>
        <authorList>
            <person name="Grover C.E."/>
            <person name="Yuan D."/>
            <person name="Arick M.A."/>
            <person name="Miller E.R."/>
            <person name="Hu G."/>
            <person name="Peterson D.G."/>
            <person name="Wendel J.F."/>
            <person name="Udall J.A."/>
        </authorList>
    </citation>
    <scope>NUCLEOTIDE SEQUENCE [LARGE SCALE GENOMIC DNA]</scope>
    <source>
        <strain evidence="1">JFW-Udall</strain>
        <tissue evidence="1">Leaf</tissue>
    </source>
</reference>
<protein>
    <submittedName>
        <fullName evidence="1">Uncharacterized protein</fullName>
    </submittedName>
</protein>
<evidence type="ECO:0000313" key="2">
    <source>
        <dbReference type="Proteomes" id="UP000701853"/>
    </source>
</evidence>
<dbReference type="Proteomes" id="UP000701853">
    <property type="component" value="Chromosome 4"/>
</dbReference>
<proteinExistence type="predicted"/>
<accession>A0A8J6D9H6</accession>
<dbReference type="EMBL" id="JAHUZN010000004">
    <property type="protein sequence ID" value="KAG8496073.1"/>
    <property type="molecule type" value="Genomic_DNA"/>
</dbReference>
<dbReference type="OrthoDB" id="1001780at2759"/>
<sequence length="180" mass="20706">MAFLTKPDSLVARIFKVKYFPMTTFLKAQLGAYPSYVWQSIFAARKMLKDGVDWRVGTRFEILTDGFQNGLGKIHNTIIIDSVDKVSDLITLNLKRWNEEVLTNVFSREDATTIRCVPLSLLVKDDRLIWVGDRTTEYAIRSGYKTLIGQHTIDNNATDTIEIYKKIWQQKIPSKIKITS</sequence>
<comment type="caution">
    <text evidence="1">The sequence shown here is derived from an EMBL/GenBank/DDBJ whole genome shotgun (WGS) entry which is preliminary data.</text>
</comment>
<organism evidence="1 2">
    <name type="scientific">Gossypium anomalum</name>
    <dbReference type="NCBI Taxonomy" id="47600"/>
    <lineage>
        <taxon>Eukaryota</taxon>
        <taxon>Viridiplantae</taxon>
        <taxon>Streptophyta</taxon>
        <taxon>Embryophyta</taxon>
        <taxon>Tracheophyta</taxon>
        <taxon>Spermatophyta</taxon>
        <taxon>Magnoliopsida</taxon>
        <taxon>eudicotyledons</taxon>
        <taxon>Gunneridae</taxon>
        <taxon>Pentapetalae</taxon>
        <taxon>rosids</taxon>
        <taxon>malvids</taxon>
        <taxon>Malvales</taxon>
        <taxon>Malvaceae</taxon>
        <taxon>Malvoideae</taxon>
        <taxon>Gossypium</taxon>
    </lineage>
</organism>
<keyword evidence="2" id="KW-1185">Reference proteome</keyword>
<evidence type="ECO:0000313" key="1">
    <source>
        <dbReference type="EMBL" id="KAG8496073.1"/>
    </source>
</evidence>
<gene>
    <name evidence="1" type="ORF">CXB51_009520</name>
</gene>
<name>A0A8J6D9H6_9ROSI</name>
<dbReference type="AlphaFoldDB" id="A0A8J6D9H6"/>